<evidence type="ECO:0000313" key="2">
    <source>
        <dbReference type="EMBL" id="SEO06344.1"/>
    </source>
</evidence>
<evidence type="ECO:0000256" key="1">
    <source>
        <dbReference type="SAM" id="Phobius"/>
    </source>
</evidence>
<keyword evidence="1" id="KW-1133">Transmembrane helix</keyword>
<feature type="transmembrane region" description="Helical" evidence="1">
    <location>
        <begin position="140"/>
        <end position="160"/>
    </location>
</feature>
<evidence type="ECO:0000313" key="3">
    <source>
        <dbReference type="Proteomes" id="UP000199300"/>
    </source>
</evidence>
<organism evidence="2 3">
    <name type="scientific">Amphibacillus marinus</name>
    <dbReference type="NCBI Taxonomy" id="872970"/>
    <lineage>
        <taxon>Bacteria</taxon>
        <taxon>Bacillati</taxon>
        <taxon>Bacillota</taxon>
        <taxon>Bacilli</taxon>
        <taxon>Bacillales</taxon>
        <taxon>Bacillaceae</taxon>
        <taxon>Amphibacillus</taxon>
    </lineage>
</organism>
<feature type="transmembrane region" description="Helical" evidence="1">
    <location>
        <begin position="52"/>
        <end position="70"/>
    </location>
</feature>
<feature type="transmembrane region" description="Helical" evidence="1">
    <location>
        <begin position="434"/>
        <end position="454"/>
    </location>
</feature>
<name>A0A1H8LMG2_9BACI</name>
<feature type="transmembrane region" description="Helical" evidence="1">
    <location>
        <begin position="269"/>
        <end position="287"/>
    </location>
</feature>
<feature type="transmembrane region" description="Helical" evidence="1">
    <location>
        <begin position="400"/>
        <end position="422"/>
    </location>
</feature>
<accession>A0A1H8LMG2</accession>
<proteinExistence type="predicted"/>
<dbReference type="STRING" id="872970.SAMN04488134_103262"/>
<feature type="transmembrane region" description="Helical" evidence="1">
    <location>
        <begin position="355"/>
        <end position="380"/>
    </location>
</feature>
<feature type="transmembrane region" description="Helical" evidence="1">
    <location>
        <begin position="460"/>
        <end position="480"/>
    </location>
</feature>
<keyword evidence="1" id="KW-0812">Transmembrane</keyword>
<keyword evidence="1" id="KW-0472">Membrane</keyword>
<dbReference type="Proteomes" id="UP000199300">
    <property type="component" value="Unassembled WGS sequence"/>
</dbReference>
<feature type="transmembrane region" description="Helical" evidence="1">
    <location>
        <begin position="20"/>
        <end position="40"/>
    </location>
</feature>
<sequence length="496" mass="55659">MNNQLTLKPKQVLAFLETGAYHWRLALLPLFGAGIAFISFEISENATSGEIILPFSFAAIFYTVFLYILFWHGSLLSNRLFVKQVIALIIQWPISVRQKQFWLAFRGTWMPAGLLLLGAALADLFVNGPLLWLLLKSLPYGLAACFFISVTLWRGTFSVADLGIIKISSREEVKLSFLNLFVLVSPVLVSYLNSWAELTLACFLFGLTIVMQRSPKLTFQITNSADSVDRNERESNQTILSFSERVKSKSARIFMLLSWDSIIQPIKKLFILNFGTVSFIVFVYYAINGLFSASSALLMMERGMFLSIHIGFATALMPGSNSIMTYDDELTLTMLPTSLLKKVTIRMTRQFIETVLLNVFNIMLITTAIWFTHSLLNPFISQPELKYGLMVIYTLKSSLLIIPLVLAVMGLLELLLNTVIVLAQRLITLKAFNWALVGGIFIPSIPLVVLAFLNISSGQIYVRLVSYPLALMAIGVFLITRMGIYWTSKKIQVVAG</sequence>
<reference evidence="2 3" key="1">
    <citation type="submission" date="2016-10" db="EMBL/GenBank/DDBJ databases">
        <authorList>
            <person name="de Groot N.N."/>
        </authorList>
    </citation>
    <scope>NUCLEOTIDE SEQUENCE [LARGE SCALE GENOMIC DNA]</scope>
    <source>
        <strain evidence="2 3">CGMCC 1.10434</strain>
    </source>
</reference>
<dbReference type="RefSeq" id="WP_091496178.1">
    <property type="nucleotide sequence ID" value="NZ_FODJ01000003.1"/>
</dbReference>
<dbReference type="AlphaFoldDB" id="A0A1H8LMG2"/>
<protein>
    <submittedName>
        <fullName evidence="2">Uncharacterized protein</fullName>
    </submittedName>
</protein>
<feature type="transmembrane region" description="Helical" evidence="1">
    <location>
        <begin position="195"/>
        <end position="211"/>
    </location>
</feature>
<gene>
    <name evidence="2" type="ORF">SAMN04488134_103262</name>
</gene>
<dbReference type="EMBL" id="FODJ01000003">
    <property type="protein sequence ID" value="SEO06344.1"/>
    <property type="molecule type" value="Genomic_DNA"/>
</dbReference>
<keyword evidence="3" id="KW-1185">Reference proteome</keyword>